<evidence type="ECO:0000256" key="9">
    <source>
        <dbReference type="ARBA" id="ARBA00023136"/>
    </source>
</evidence>
<dbReference type="Gene3D" id="3.30.1360.100">
    <property type="entry name" value="General secretion pathway protein M, EpsM"/>
    <property type="match status" value="1"/>
</dbReference>
<name>A0A0X1T615_PSEAA</name>
<dbReference type="EMBL" id="CP014135">
    <property type="protein sequence ID" value="AMB87473.1"/>
    <property type="molecule type" value="Genomic_DNA"/>
</dbReference>
<evidence type="ECO:0000256" key="7">
    <source>
        <dbReference type="ARBA" id="ARBA00022927"/>
    </source>
</evidence>
<keyword evidence="3" id="KW-0813">Transport</keyword>
<sequence>MIRRLYAAVAPMLGERWRGLARRERQLLGGLGIFLLAVILFSGLWQPTQRRLEQAHRLYQQRLVLAAEVQRVRPAAVRLASTQPLSSRLGETALAAGLELQQLDQEGQSLRVTISGEALALLGWLDQIEQSGALLQTLSLEKRDKLLEARVVWLTD</sequence>
<dbReference type="STRING" id="46677.AWM79_20115"/>
<evidence type="ECO:0000256" key="10">
    <source>
        <dbReference type="SAM" id="Phobius"/>
    </source>
</evidence>
<evidence type="ECO:0000313" key="12">
    <source>
        <dbReference type="Proteomes" id="UP000063229"/>
    </source>
</evidence>
<organism evidence="11 12">
    <name type="scientific">Pseudomonas agarici</name>
    <dbReference type="NCBI Taxonomy" id="46677"/>
    <lineage>
        <taxon>Bacteria</taxon>
        <taxon>Pseudomonadati</taxon>
        <taxon>Pseudomonadota</taxon>
        <taxon>Gammaproteobacteria</taxon>
        <taxon>Pseudomonadales</taxon>
        <taxon>Pseudomonadaceae</taxon>
        <taxon>Pseudomonas</taxon>
    </lineage>
</organism>
<dbReference type="AlphaFoldDB" id="A0A0X1T615"/>
<reference evidence="11 12" key="1">
    <citation type="submission" date="2016-01" db="EMBL/GenBank/DDBJ databases">
        <authorList>
            <person name="McClelland M."/>
            <person name="Jain A."/>
            <person name="Saraogi P."/>
            <person name="Mendelson R."/>
            <person name="Westerman R."/>
            <person name="SanMiguel P."/>
            <person name="Csonka L."/>
        </authorList>
    </citation>
    <scope>NUCLEOTIDE SEQUENCE [LARGE SCALE GENOMIC DNA]</scope>
    <source>
        <strain evidence="11 12">NCPPB 2472</strain>
    </source>
</reference>
<dbReference type="KEGG" id="pagb:AWM79_20115"/>
<evidence type="ECO:0000256" key="8">
    <source>
        <dbReference type="ARBA" id="ARBA00022989"/>
    </source>
</evidence>
<dbReference type="Pfam" id="PF04612">
    <property type="entry name" value="T2SSM"/>
    <property type="match status" value="1"/>
</dbReference>
<accession>A0A0X1T615</accession>
<evidence type="ECO:0000256" key="6">
    <source>
        <dbReference type="ARBA" id="ARBA00022692"/>
    </source>
</evidence>
<evidence type="ECO:0000256" key="4">
    <source>
        <dbReference type="ARBA" id="ARBA00022475"/>
    </source>
</evidence>
<evidence type="ECO:0000256" key="3">
    <source>
        <dbReference type="ARBA" id="ARBA00022448"/>
    </source>
</evidence>
<comment type="subcellular location">
    <subcellularLocation>
        <location evidence="1">Cell inner membrane</location>
        <topology evidence="1">Single-pass membrane protein</topology>
    </subcellularLocation>
</comment>
<dbReference type="SUPFAM" id="SSF103054">
    <property type="entry name" value="General secretion pathway protein M, EpsM"/>
    <property type="match status" value="1"/>
</dbReference>
<evidence type="ECO:0000256" key="1">
    <source>
        <dbReference type="ARBA" id="ARBA00004377"/>
    </source>
</evidence>
<gene>
    <name evidence="11" type="ORF">AWM79_20115</name>
</gene>
<dbReference type="GO" id="GO:0015627">
    <property type="term" value="C:type II protein secretion system complex"/>
    <property type="evidence" value="ECO:0007669"/>
    <property type="project" value="InterPro"/>
</dbReference>
<proteinExistence type="inferred from homology"/>
<comment type="similarity">
    <text evidence="2">Belongs to the GSP M family.</text>
</comment>
<dbReference type="InterPro" id="IPR023229">
    <property type="entry name" value="T2SS_M_periplasmic_sf"/>
</dbReference>
<keyword evidence="4" id="KW-1003">Cell membrane</keyword>
<keyword evidence="5" id="KW-0997">Cell inner membrane</keyword>
<keyword evidence="8 10" id="KW-1133">Transmembrane helix</keyword>
<evidence type="ECO:0000256" key="2">
    <source>
        <dbReference type="ARBA" id="ARBA00010637"/>
    </source>
</evidence>
<dbReference type="GO" id="GO:0015628">
    <property type="term" value="P:protein secretion by the type II secretion system"/>
    <property type="evidence" value="ECO:0007669"/>
    <property type="project" value="InterPro"/>
</dbReference>
<dbReference type="InterPro" id="IPR007690">
    <property type="entry name" value="T2SS_GspM"/>
</dbReference>
<keyword evidence="6 10" id="KW-0812">Transmembrane</keyword>
<keyword evidence="7" id="KW-0653">Protein transport</keyword>
<dbReference type="Proteomes" id="UP000063229">
    <property type="component" value="Chromosome"/>
</dbReference>
<protein>
    <submittedName>
        <fullName evidence="11">Type II secretory protein PulM</fullName>
    </submittedName>
</protein>
<evidence type="ECO:0000313" key="11">
    <source>
        <dbReference type="EMBL" id="AMB87473.1"/>
    </source>
</evidence>
<feature type="transmembrane region" description="Helical" evidence="10">
    <location>
        <begin position="27"/>
        <end position="45"/>
    </location>
</feature>
<evidence type="ECO:0000256" key="5">
    <source>
        <dbReference type="ARBA" id="ARBA00022519"/>
    </source>
</evidence>
<keyword evidence="9 10" id="KW-0472">Membrane</keyword>
<dbReference type="GO" id="GO:0005886">
    <property type="term" value="C:plasma membrane"/>
    <property type="evidence" value="ECO:0007669"/>
    <property type="project" value="UniProtKB-SubCell"/>
</dbReference>
<dbReference type="RefSeq" id="WP_060783613.1">
    <property type="nucleotide sequence ID" value="NZ_CP014135.1"/>
</dbReference>
<keyword evidence="12" id="KW-1185">Reference proteome</keyword>